<dbReference type="EMBL" id="AP035768">
    <property type="protein sequence ID" value="BFO19835.1"/>
    <property type="molecule type" value="Genomic_DNA"/>
</dbReference>
<dbReference type="AlphaFoldDB" id="A0AAT9HRM3"/>
<name>A0AAT9HRM3_9ACTN</name>
<protein>
    <submittedName>
        <fullName evidence="2">Uncharacterized protein</fullName>
    </submittedName>
</protein>
<feature type="region of interest" description="Disordered" evidence="1">
    <location>
        <begin position="81"/>
        <end position="102"/>
    </location>
</feature>
<sequence length="102" mass="11127">MGQRVGDAQQFGARCQLLADAFLQREEQFAHAVELVLQIDGFAGERTAGVHDGEGEIVADVGVDAREGELQRTYPGWWRDWNSGRQQAGGGRPSRTVSTAAR</sequence>
<proteinExistence type="predicted"/>
<reference evidence="2" key="1">
    <citation type="submission" date="2024-06" db="EMBL/GenBank/DDBJ databases">
        <authorList>
            <consortium name="consrtm"/>
            <person name="Uemura M."/>
            <person name="Terahara T."/>
        </authorList>
    </citation>
    <scope>NUCLEOTIDE SEQUENCE</scope>
    <source>
        <strain evidence="2">KM77-8</strain>
    </source>
</reference>
<evidence type="ECO:0000256" key="1">
    <source>
        <dbReference type="SAM" id="MobiDB-lite"/>
    </source>
</evidence>
<organism evidence="2">
    <name type="scientific">Streptomyces haneummycinicus</name>
    <dbReference type="NCBI Taxonomy" id="3074435"/>
    <lineage>
        <taxon>Bacteria</taxon>
        <taxon>Bacillati</taxon>
        <taxon>Actinomycetota</taxon>
        <taxon>Actinomycetes</taxon>
        <taxon>Kitasatosporales</taxon>
        <taxon>Streptomycetaceae</taxon>
        <taxon>Streptomyces</taxon>
    </lineage>
</organism>
<gene>
    <name evidence="2" type="ORF">SHKM778_62230</name>
</gene>
<reference evidence="2" key="2">
    <citation type="submission" date="2024-07" db="EMBL/GenBank/DDBJ databases">
        <title>Streptomyces haneummycinica sp. nov., a new antibiotic-producing actinobacterium isolated from marine sediment.</title>
        <authorList>
            <person name="Uemura M."/>
            <person name="Hamada M."/>
            <person name="Hirano S."/>
            <person name="Kobayashi K."/>
            <person name="Ohshiro T."/>
            <person name="Kobayashi T."/>
            <person name="Terahara T."/>
        </authorList>
    </citation>
    <scope>NUCLEOTIDE SEQUENCE</scope>
    <source>
        <strain evidence="2">KM77-8</strain>
    </source>
</reference>
<evidence type="ECO:0000313" key="2">
    <source>
        <dbReference type="EMBL" id="BFO19835.1"/>
    </source>
</evidence>
<accession>A0AAT9HRM3</accession>